<evidence type="ECO:0000256" key="1">
    <source>
        <dbReference type="SAM" id="MobiDB-lite"/>
    </source>
</evidence>
<keyword evidence="3" id="KW-1185">Reference proteome</keyword>
<feature type="compositionally biased region" description="Basic and acidic residues" evidence="1">
    <location>
        <begin position="41"/>
        <end position="54"/>
    </location>
</feature>
<name>A0ABV2N8H0_9HYPH</name>
<dbReference type="EMBL" id="JBEPNW010000002">
    <property type="protein sequence ID" value="MET3862782.1"/>
    <property type="molecule type" value="Genomic_DNA"/>
</dbReference>
<organism evidence="2 3">
    <name type="scientific">Methylobacterium radiotolerans</name>
    <dbReference type="NCBI Taxonomy" id="31998"/>
    <lineage>
        <taxon>Bacteria</taxon>
        <taxon>Pseudomonadati</taxon>
        <taxon>Pseudomonadota</taxon>
        <taxon>Alphaproteobacteria</taxon>
        <taxon>Hyphomicrobiales</taxon>
        <taxon>Methylobacteriaceae</taxon>
        <taxon>Methylobacterium</taxon>
    </lineage>
</organism>
<feature type="compositionally biased region" description="Basic and acidic residues" evidence="1">
    <location>
        <begin position="61"/>
        <end position="70"/>
    </location>
</feature>
<feature type="compositionally biased region" description="Basic and acidic residues" evidence="1">
    <location>
        <begin position="9"/>
        <end position="28"/>
    </location>
</feature>
<proteinExistence type="predicted"/>
<comment type="caution">
    <text evidence="2">The sequence shown here is derived from an EMBL/GenBank/DDBJ whole genome shotgun (WGS) entry which is preliminary data.</text>
</comment>
<sequence length="70" mass="7420">MADAPDDTQAERMPRGEPERAGLAESPRDTATGTVRPQDGPMERAGTEKEEARRGGTSLGAERDRPGGGR</sequence>
<evidence type="ECO:0000313" key="3">
    <source>
        <dbReference type="Proteomes" id="UP001549119"/>
    </source>
</evidence>
<dbReference type="RefSeq" id="WP_012318401.1">
    <property type="nucleotide sequence ID" value="NZ_BJXP01000058.1"/>
</dbReference>
<protein>
    <submittedName>
        <fullName evidence="2">Uncharacterized protein</fullName>
    </submittedName>
</protein>
<accession>A0ABV2N8H0</accession>
<evidence type="ECO:0000313" key="2">
    <source>
        <dbReference type="EMBL" id="MET3862782.1"/>
    </source>
</evidence>
<feature type="region of interest" description="Disordered" evidence="1">
    <location>
        <begin position="1"/>
        <end position="70"/>
    </location>
</feature>
<gene>
    <name evidence="2" type="ORF">ABIC20_000091</name>
</gene>
<dbReference type="GeneID" id="6137437"/>
<dbReference type="Proteomes" id="UP001549119">
    <property type="component" value="Unassembled WGS sequence"/>
</dbReference>
<reference evidence="2 3" key="1">
    <citation type="submission" date="2024-06" db="EMBL/GenBank/DDBJ databases">
        <title>Genomics of switchgrass bacterial isolates.</title>
        <authorList>
            <person name="Shade A."/>
        </authorList>
    </citation>
    <scope>NUCLEOTIDE SEQUENCE [LARGE SCALE GENOMIC DNA]</scope>
    <source>
        <strain evidence="2 3">PvP084</strain>
    </source>
</reference>